<keyword evidence="2" id="KW-0539">Nucleus</keyword>
<feature type="region of interest" description="Disordered" evidence="3">
    <location>
        <begin position="408"/>
        <end position="444"/>
    </location>
</feature>
<dbReference type="InterPro" id="IPR039781">
    <property type="entry name" value="Rad21/Rec8-like"/>
</dbReference>
<evidence type="ECO:0000256" key="2">
    <source>
        <dbReference type="ARBA" id="ARBA00023242"/>
    </source>
</evidence>
<comment type="subcellular location">
    <subcellularLocation>
        <location evidence="1">Nucleus</location>
    </subcellularLocation>
</comment>
<organism evidence="5 6">
    <name type="scientific">Penicillium desertorum</name>
    <dbReference type="NCBI Taxonomy" id="1303715"/>
    <lineage>
        <taxon>Eukaryota</taxon>
        <taxon>Fungi</taxon>
        <taxon>Dikarya</taxon>
        <taxon>Ascomycota</taxon>
        <taxon>Pezizomycotina</taxon>
        <taxon>Eurotiomycetes</taxon>
        <taxon>Eurotiomycetidae</taxon>
        <taxon>Eurotiales</taxon>
        <taxon>Aspergillaceae</taxon>
        <taxon>Penicillium</taxon>
    </lineage>
</organism>
<dbReference type="GO" id="GO:0005634">
    <property type="term" value="C:nucleus"/>
    <property type="evidence" value="ECO:0007669"/>
    <property type="project" value="UniProtKB-SubCell"/>
</dbReference>
<keyword evidence="6" id="KW-1185">Reference proteome</keyword>
<evidence type="ECO:0000256" key="1">
    <source>
        <dbReference type="ARBA" id="ARBA00004123"/>
    </source>
</evidence>
<dbReference type="Proteomes" id="UP001147760">
    <property type="component" value="Unassembled WGS sequence"/>
</dbReference>
<feature type="region of interest" description="Disordered" evidence="3">
    <location>
        <begin position="479"/>
        <end position="516"/>
    </location>
</feature>
<sequence length="674" mass="74077">MFYSHEILTSPEHGVATIWLVATLGSRSIARRLNRKAILDVDVPNACRVIINPDAPMALRLQGSLLYGVSRVYNQQCGYTLLDTQAMHDKMVSKLKIVRGSGLDPAAGQTKPSNLILPYDPSFLPETGLPGLEIDFSSLTTTTNDSSSQLSGLWSKSPNNSLSGTSQLSSLHLELPSDDILGEGTILGIDEINGSAQKKDPFGNVTGLGLSNEEGVLLQPDFEFDEDGNIIELDTRGKSPHARKSTVGPGEHEGPTDDQQRQPYEYLMQIEDEEVRVADTNDMMDLDTRTAGAAILQTNEGLGGVEETVEIQAVRTRRVRRPKEITSDDTTALRNMTLAQWNNEYVANMIQALKQKQQNKIPTISKKNAAFWVFGQGIGSVGVGLGIDHEQHPLSLYSGEDLFEAVGGYPQRKGRKRSADDEELSEGRRVRARDEQAEHLSRENIDRLNMEVEVGRDAPSSLFDDHSSQMPWNVTASIQSSRQRHRLGSVSELSSQGRKPRSRLTSASPLAGRSYLGGQDQHSLELLGDFGDDLDLTRYLEGELATDRENISSLSPSKRSALERVKSTLDRESLNFIEFMRTKMGPANDGKAGNAQTPNSNLSSPVAARLGQTTFARLLPPGSTTRAVATQALMNVLTLATKGVLHVHQDEYIDESTEWEVHNRYGEIFLRLSG</sequence>
<reference evidence="5" key="2">
    <citation type="journal article" date="2023" name="IMA Fungus">
        <title>Comparative genomic study of the Penicillium genus elucidates a diverse pangenome and 15 lateral gene transfer events.</title>
        <authorList>
            <person name="Petersen C."/>
            <person name="Sorensen T."/>
            <person name="Nielsen M.R."/>
            <person name="Sondergaard T.E."/>
            <person name="Sorensen J.L."/>
            <person name="Fitzpatrick D.A."/>
            <person name="Frisvad J.C."/>
            <person name="Nielsen K.L."/>
        </authorList>
    </citation>
    <scope>NUCLEOTIDE SEQUENCE</scope>
    <source>
        <strain evidence="5">IBT 17660</strain>
    </source>
</reference>
<dbReference type="GO" id="GO:0007064">
    <property type="term" value="P:mitotic sister chromatid cohesion"/>
    <property type="evidence" value="ECO:0007669"/>
    <property type="project" value="TreeGrafter"/>
</dbReference>
<accession>A0A9X0BFV3</accession>
<dbReference type="GO" id="GO:0030892">
    <property type="term" value="C:mitotic cohesin complex"/>
    <property type="evidence" value="ECO:0007669"/>
    <property type="project" value="TreeGrafter"/>
</dbReference>
<evidence type="ECO:0000256" key="3">
    <source>
        <dbReference type="SAM" id="MobiDB-lite"/>
    </source>
</evidence>
<dbReference type="AlphaFoldDB" id="A0A9X0BFV3"/>
<feature type="compositionally biased region" description="Polar residues" evidence="3">
    <location>
        <begin position="491"/>
        <end position="508"/>
    </location>
</feature>
<feature type="compositionally biased region" description="Basic and acidic residues" evidence="3">
    <location>
        <begin position="425"/>
        <end position="444"/>
    </location>
</feature>
<reference evidence="5" key="1">
    <citation type="submission" date="2022-12" db="EMBL/GenBank/DDBJ databases">
        <authorList>
            <person name="Petersen C."/>
        </authorList>
    </citation>
    <scope>NUCLEOTIDE SEQUENCE</scope>
    <source>
        <strain evidence="5">IBT 17660</strain>
    </source>
</reference>
<dbReference type="PANTHER" id="PTHR12585:SF70">
    <property type="entry name" value="RAD21_REC8 N TERMINAL DOMAIN PROTEIN (AFU_ORTHOLOGUE AFUA_6G02900)"/>
    <property type="match status" value="1"/>
</dbReference>
<dbReference type="PANTHER" id="PTHR12585">
    <property type="entry name" value="SCC1 / RAD21 FAMILY MEMBER"/>
    <property type="match status" value="1"/>
</dbReference>
<proteinExistence type="predicted"/>
<feature type="domain" description="Rad21/Rec8-like protein N-terminal" evidence="4">
    <location>
        <begin position="1"/>
        <end position="110"/>
    </location>
</feature>
<name>A0A9X0BFV3_9EURO</name>
<dbReference type="OrthoDB" id="5427633at2759"/>
<comment type="caution">
    <text evidence="5">The sequence shown here is derived from an EMBL/GenBank/DDBJ whole genome shotgun (WGS) entry which is preliminary data.</text>
</comment>
<gene>
    <name evidence="5" type="ORF">N7530_011676</name>
</gene>
<dbReference type="CDD" id="cd21789">
    <property type="entry name" value="Rad21_Rec8_M_SpRec8p-like"/>
    <property type="match status" value="1"/>
</dbReference>
<dbReference type="InterPro" id="IPR006910">
    <property type="entry name" value="Rad21_Rec8_N"/>
</dbReference>
<feature type="region of interest" description="Disordered" evidence="3">
    <location>
        <begin position="234"/>
        <end position="262"/>
    </location>
</feature>
<dbReference type="EMBL" id="JAPWDO010000009">
    <property type="protein sequence ID" value="KAJ5456402.1"/>
    <property type="molecule type" value="Genomic_DNA"/>
</dbReference>
<dbReference type="Pfam" id="PF04825">
    <property type="entry name" value="Rad21_Rec8_N"/>
    <property type="match status" value="1"/>
</dbReference>
<dbReference type="GO" id="GO:0003682">
    <property type="term" value="F:chromatin binding"/>
    <property type="evidence" value="ECO:0007669"/>
    <property type="project" value="TreeGrafter"/>
</dbReference>
<protein>
    <recommendedName>
        <fullName evidence="4">Rad21/Rec8-like protein N-terminal domain-containing protein</fullName>
    </recommendedName>
</protein>
<feature type="compositionally biased region" description="Basic and acidic residues" evidence="3">
    <location>
        <begin position="250"/>
        <end position="260"/>
    </location>
</feature>
<evidence type="ECO:0000313" key="5">
    <source>
        <dbReference type="EMBL" id="KAJ5456402.1"/>
    </source>
</evidence>
<evidence type="ECO:0000259" key="4">
    <source>
        <dbReference type="Pfam" id="PF04825"/>
    </source>
</evidence>
<evidence type="ECO:0000313" key="6">
    <source>
        <dbReference type="Proteomes" id="UP001147760"/>
    </source>
</evidence>